<dbReference type="RefSeq" id="WP_116854665.1">
    <property type="nucleotide sequence ID" value="NZ_QTJV01000006.1"/>
</dbReference>
<feature type="transmembrane region" description="Helical" evidence="1">
    <location>
        <begin position="16"/>
        <end position="32"/>
    </location>
</feature>
<dbReference type="InterPro" id="IPR013694">
    <property type="entry name" value="VIT"/>
</dbReference>
<evidence type="ECO:0000313" key="3">
    <source>
        <dbReference type="EMBL" id="RFM33743.1"/>
    </source>
</evidence>
<dbReference type="PROSITE" id="PS51468">
    <property type="entry name" value="VIT"/>
    <property type="match status" value="1"/>
</dbReference>
<keyword evidence="4" id="KW-1185">Reference proteome</keyword>
<name>A0A3E1P0N2_9BACT</name>
<keyword evidence="1" id="KW-0812">Transmembrane</keyword>
<feature type="domain" description="VIT" evidence="2">
    <location>
        <begin position="320"/>
        <end position="454"/>
    </location>
</feature>
<protein>
    <submittedName>
        <fullName evidence="3">XrtN system VIT domain-containing protein</fullName>
    </submittedName>
</protein>
<proteinExistence type="predicted"/>
<gene>
    <name evidence="3" type="ORF">DXN04_17430</name>
</gene>
<feature type="transmembrane region" description="Helical" evidence="1">
    <location>
        <begin position="197"/>
        <end position="218"/>
    </location>
</feature>
<feature type="transmembrane region" description="Helical" evidence="1">
    <location>
        <begin position="104"/>
        <end position="121"/>
    </location>
</feature>
<dbReference type="Proteomes" id="UP000261174">
    <property type="component" value="Unassembled WGS sequence"/>
</dbReference>
<evidence type="ECO:0000259" key="2">
    <source>
        <dbReference type="PROSITE" id="PS51468"/>
    </source>
</evidence>
<feature type="transmembrane region" description="Helical" evidence="1">
    <location>
        <begin position="133"/>
        <end position="154"/>
    </location>
</feature>
<dbReference type="OrthoDB" id="1801976at2"/>
<feature type="transmembrane region" description="Helical" evidence="1">
    <location>
        <begin position="75"/>
        <end position="92"/>
    </location>
</feature>
<dbReference type="NCBIfam" id="TIGR04477">
    <property type="entry name" value="sorted_by_XrtN"/>
    <property type="match status" value="1"/>
</dbReference>
<feature type="transmembrane region" description="Helical" evidence="1">
    <location>
        <begin position="160"/>
        <end position="185"/>
    </location>
</feature>
<dbReference type="AlphaFoldDB" id="A0A3E1P0N2"/>
<keyword evidence="1" id="KW-0472">Membrane</keyword>
<evidence type="ECO:0000256" key="1">
    <source>
        <dbReference type="SAM" id="Phobius"/>
    </source>
</evidence>
<accession>A0A3E1P0N2</accession>
<feature type="transmembrane region" description="Helical" evidence="1">
    <location>
        <begin position="44"/>
        <end position="63"/>
    </location>
</feature>
<evidence type="ECO:0000313" key="4">
    <source>
        <dbReference type="Proteomes" id="UP000261174"/>
    </source>
</evidence>
<dbReference type="Pfam" id="PF08487">
    <property type="entry name" value="VIT"/>
    <property type="match status" value="1"/>
</dbReference>
<keyword evidence="1" id="KW-1133">Transmembrane helix</keyword>
<dbReference type="InterPro" id="IPR031005">
    <property type="entry name" value="Sorted_by_XrtN"/>
</dbReference>
<reference evidence="3 4" key="1">
    <citation type="submission" date="2018-08" db="EMBL/GenBank/DDBJ databases">
        <title>Chitinophaga sp. K20C18050901, a novel bacterium isolated from forest soil.</title>
        <authorList>
            <person name="Wang C."/>
        </authorList>
    </citation>
    <scope>NUCLEOTIDE SEQUENCE [LARGE SCALE GENOMIC DNA]</scope>
    <source>
        <strain evidence="3 4">K20C18050901</strain>
    </source>
</reference>
<dbReference type="EMBL" id="QTJV01000006">
    <property type="protein sequence ID" value="RFM33743.1"/>
    <property type="molecule type" value="Genomic_DNA"/>
</dbReference>
<sequence>MTNKQYFQFMLRDSRLWVGLILIVVSLGFYYLPGILHCNPNDNFGYFMMNYILLQLYFIYLWVGGNLRRGRRGRNTFAVYLTLCLISCFLLNKEFVIFAKSTDWWAVTLAVCCINNIAYGFKEVFPPLVRTIMAFVLGISTCCFLYLTFCLLPMCFYGGIGMLFFGIGGHAFIPLLFLIYTFTLASKYVLFRKKHRYAYFSGIGFVGVVIAVYITLWINAVFAVNDAYLMPDNKDLPHWENVARKTPKNAITERVLKAGLVYQTAGDGDLSFLEMPRRRGIFDAELLQDPLVTIASLTRPSYVEETDAAKVLSAMYDSRQETQERLWSGDKLSTIQVRTNADIWPSLHMAYTEKTINVFSAEPDAASWNSQEAIYTFHLPEGGVVTSLSLWINGKEEKGVLTTKEKATEAYATVVGREMRDPSVVHWQEGNTVTVRVFPVLGQSSRQFKIGITAPLLQQGKKLVYQNIWFQGPDASEAREDVNINFQEDPVGVEMPGLFNRKTNTFSSVGPYDADWQLSCIDPGVRTNLFTANGRSFFVTPYQKELAAAVVKTIYLDVNQSWTLAEFNAIKNLHYPMKVYAENEWQPATEELFESLQKDRYSLFPVYKVPERATSLVITKGNVVSPTLNDLGDSKFYEDLQASFKTPGKLLLFNLGGELSPYLKTLKEYRLFRYTAGDVAELKQWMALKQFPADIENDHRVVIEPAGVTINMEENRGVSNAPDHLMRLFAYNHIMQKMGPQKMSDSEIIAAAKESYIVTPASSLIVLETQKDYDRFNIHDDLNSLKNASIHGKGAVPEPHEWALILIGVMCLLWFKKKRAVAI</sequence>
<comment type="caution">
    <text evidence="3">The sequence shown here is derived from an EMBL/GenBank/DDBJ whole genome shotgun (WGS) entry which is preliminary data.</text>
</comment>
<organism evidence="3 4">
    <name type="scientific">Chitinophaga silvisoli</name>
    <dbReference type="NCBI Taxonomy" id="2291814"/>
    <lineage>
        <taxon>Bacteria</taxon>
        <taxon>Pseudomonadati</taxon>
        <taxon>Bacteroidota</taxon>
        <taxon>Chitinophagia</taxon>
        <taxon>Chitinophagales</taxon>
        <taxon>Chitinophagaceae</taxon>
        <taxon>Chitinophaga</taxon>
    </lineage>
</organism>